<protein>
    <submittedName>
        <fullName evidence="2">Uncharacterized protein</fullName>
    </submittedName>
</protein>
<dbReference type="RefSeq" id="WP_043432113.1">
    <property type="nucleotide sequence ID" value="NZ_CP021080.1"/>
</dbReference>
<dbReference type="OrthoDB" id="9962973at2"/>
<sequence length="67" mass="7211">MAHPDDPGRYLIATGGEVPVLPRKQAVRHLEKRRFAVSASTRTDARTDEGSTQVAATSWTAPCHPAA</sequence>
<evidence type="ECO:0000313" key="2">
    <source>
        <dbReference type="EMBL" id="ASN26260.1"/>
    </source>
</evidence>
<feature type="compositionally biased region" description="Polar residues" evidence="1">
    <location>
        <begin position="50"/>
        <end position="60"/>
    </location>
</feature>
<gene>
    <name evidence="2" type="ORF">LK07_22110</name>
</gene>
<evidence type="ECO:0000256" key="1">
    <source>
        <dbReference type="SAM" id="MobiDB-lite"/>
    </source>
</evidence>
<reference evidence="2 3" key="1">
    <citation type="submission" date="2017-07" db="EMBL/GenBank/DDBJ databases">
        <title>Genome sequence of Streptomyces pluripotens MUSC 137T.</title>
        <authorList>
            <person name="Ser H.-L."/>
            <person name="Lee L.-H."/>
        </authorList>
    </citation>
    <scope>NUCLEOTIDE SEQUENCE [LARGE SCALE GENOMIC DNA]</scope>
    <source>
        <strain evidence="2 3">MUSC 137</strain>
    </source>
</reference>
<organism evidence="2 3">
    <name type="scientific">Streptomyces pluripotens</name>
    <dbReference type="NCBI Taxonomy" id="1355015"/>
    <lineage>
        <taxon>Bacteria</taxon>
        <taxon>Bacillati</taxon>
        <taxon>Actinomycetota</taxon>
        <taxon>Actinomycetes</taxon>
        <taxon>Kitasatosporales</taxon>
        <taxon>Streptomycetaceae</taxon>
        <taxon>Streptomyces</taxon>
    </lineage>
</organism>
<name>A0A221P225_9ACTN</name>
<accession>A0A221P225</accession>
<dbReference type="AlphaFoldDB" id="A0A221P225"/>
<dbReference type="Proteomes" id="UP000031501">
    <property type="component" value="Chromosome"/>
</dbReference>
<dbReference type="KEGG" id="splu:LK06_020950"/>
<feature type="region of interest" description="Disordered" evidence="1">
    <location>
        <begin position="38"/>
        <end position="67"/>
    </location>
</feature>
<keyword evidence="3" id="KW-1185">Reference proteome</keyword>
<dbReference type="EMBL" id="CP022433">
    <property type="protein sequence ID" value="ASN26260.1"/>
    <property type="molecule type" value="Genomic_DNA"/>
</dbReference>
<proteinExistence type="predicted"/>
<evidence type="ECO:0000313" key="3">
    <source>
        <dbReference type="Proteomes" id="UP000031501"/>
    </source>
</evidence>